<dbReference type="FunFam" id="1.10.8.1220:FF:000001">
    <property type="entry name" value="Dynein axonemal heavy chain 5"/>
    <property type="match status" value="1"/>
</dbReference>
<dbReference type="FunFam" id="3.40.50.300:FF:000049">
    <property type="entry name" value="Dynein, axonemal, heavy chain 5"/>
    <property type="match status" value="1"/>
</dbReference>
<dbReference type="InterPro" id="IPR043157">
    <property type="entry name" value="Dynein_AAA1S"/>
</dbReference>
<dbReference type="FunFam" id="1.20.58.1120:FF:000001">
    <property type="entry name" value="dynein heavy chain 2, axonemal"/>
    <property type="match status" value="1"/>
</dbReference>
<evidence type="ECO:0000256" key="6">
    <source>
        <dbReference type="ARBA" id="ARBA00022741"/>
    </source>
</evidence>
<dbReference type="GO" id="GO:0005874">
    <property type="term" value="C:microtubule"/>
    <property type="evidence" value="ECO:0007669"/>
    <property type="project" value="UniProtKB-KW"/>
</dbReference>
<dbReference type="FunFam" id="1.20.1270.280:FF:000001">
    <property type="entry name" value="dynein heavy chain 7, axonemal"/>
    <property type="match status" value="1"/>
</dbReference>
<evidence type="ECO:0000256" key="11">
    <source>
        <dbReference type="ARBA" id="ARBA00023175"/>
    </source>
</evidence>
<feature type="coiled-coil region" evidence="14">
    <location>
        <begin position="3452"/>
        <end position="3479"/>
    </location>
</feature>
<keyword evidence="3" id="KW-0963">Cytoplasm</keyword>
<evidence type="ECO:0000259" key="19">
    <source>
        <dbReference type="Pfam" id="PF12777"/>
    </source>
</evidence>
<feature type="domain" description="Dynein heavy chain ATP-binding dynein motor region" evidence="21">
    <location>
        <begin position="3285"/>
        <end position="3511"/>
    </location>
</feature>
<organism evidence="26 27">
    <name type="scientific">Cafeteria roenbergensis</name>
    <name type="common">Marine flagellate</name>
    <dbReference type="NCBI Taxonomy" id="33653"/>
    <lineage>
        <taxon>Eukaryota</taxon>
        <taxon>Sar</taxon>
        <taxon>Stramenopiles</taxon>
        <taxon>Bigyra</taxon>
        <taxon>Opalozoa</taxon>
        <taxon>Bicosoecida</taxon>
        <taxon>Cafeteriaceae</taxon>
        <taxon>Cafeteria</taxon>
    </lineage>
</organism>
<dbReference type="Gene3D" id="1.20.920.30">
    <property type="match status" value="1"/>
</dbReference>
<dbReference type="PANTHER" id="PTHR46961">
    <property type="entry name" value="DYNEIN HEAVY CHAIN 1, AXONEMAL-LIKE PROTEIN"/>
    <property type="match status" value="1"/>
</dbReference>
<feature type="compositionally biased region" description="Acidic residues" evidence="15">
    <location>
        <begin position="683"/>
        <end position="699"/>
    </location>
</feature>
<evidence type="ECO:0000259" key="17">
    <source>
        <dbReference type="Pfam" id="PF08393"/>
    </source>
</evidence>
<dbReference type="GO" id="GO:0060294">
    <property type="term" value="P:cilium movement involved in cell motility"/>
    <property type="evidence" value="ECO:0007669"/>
    <property type="project" value="UniProtKB-ARBA"/>
</dbReference>
<dbReference type="Pfam" id="PF08393">
    <property type="entry name" value="DHC_N2"/>
    <property type="match status" value="1"/>
</dbReference>
<feature type="region of interest" description="Disordered" evidence="15">
    <location>
        <begin position="1"/>
        <end position="56"/>
    </location>
</feature>
<feature type="domain" description="Dynein heavy chain region D6 P-loop" evidence="16">
    <location>
        <begin position="3759"/>
        <end position="3871"/>
    </location>
</feature>
<dbReference type="InterPro" id="IPR043160">
    <property type="entry name" value="Dynein_C_barrel"/>
</dbReference>
<dbReference type="InterPro" id="IPR027417">
    <property type="entry name" value="P-loop_NTPase"/>
</dbReference>
<evidence type="ECO:0000256" key="3">
    <source>
        <dbReference type="ARBA" id="ARBA00022490"/>
    </source>
</evidence>
<keyword evidence="5" id="KW-0677">Repeat</keyword>
<evidence type="ECO:0000256" key="9">
    <source>
        <dbReference type="ARBA" id="ARBA00023054"/>
    </source>
</evidence>
<feature type="compositionally biased region" description="Basic and acidic residues" evidence="15">
    <location>
        <begin position="94"/>
        <end position="120"/>
    </location>
</feature>
<comment type="similarity">
    <text evidence="2">Belongs to the dynein heavy chain family.</text>
</comment>
<keyword evidence="12" id="KW-0206">Cytoskeleton</keyword>
<keyword evidence="9 14" id="KW-0175">Coiled coil</keyword>
<dbReference type="Proteomes" id="UP000323011">
    <property type="component" value="Unassembled WGS sequence"/>
</dbReference>
<feature type="region of interest" description="Disordered" evidence="15">
    <location>
        <begin position="679"/>
        <end position="711"/>
    </location>
</feature>
<dbReference type="FunFam" id="3.10.490.20:FF:000008">
    <property type="entry name" value="dynein heavy chain 2, axonemal"/>
    <property type="match status" value="1"/>
</dbReference>
<evidence type="ECO:0000259" key="22">
    <source>
        <dbReference type="Pfam" id="PF17852"/>
    </source>
</evidence>
<dbReference type="GO" id="GO:0008017">
    <property type="term" value="F:microtubule binding"/>
    <property type="evidence" value="ECO:0007669"/>
    <property type="project" value="UniProtKB-ARBA"/>
</dbReference>
<dbReference type="FunFam" id="1.10.287.2620:FF:000002">
    <property type="entry name" value="Dynein heavy chain 2, axonemal"/>
    <property type="match status" value="1"/>
</dbReference>
<accession>A0A5A8CXU9</accession>
<evidence type="ECO:0000256" key="1">
    <source>
        <dbReference type="ARBA" id="ARBA00004430"/>
    </source>
</evidence>
<dbReference type="InterPro" id="IPR035706">
    <property type="entry name" value="AAA_9"/>
</dbReference>
<dbReference type="Gene3D" id="1.10.8.720">
    <property type="entry name" value="Region D6 of dynein motor"/>
    <property type="match status" value="1"/>
</dbReference>
<gene>
    <name evidence="26" type="ORF">FNF29_00372</name>
</gene>
<feature type="region of interest" description="Disordered" evidence="15">
    <location>
        <begin position="258"/>
        <end position="303"/>
    </location>
</feature>
<dbReference type="InterPro" id="IPR041658">
    <property type="entry name" value="AAA_lid_11"/>
</dbReference>
<dbReference type="GO" id="GO:0036159">
    <property type="term" value="P:inner dynein arm assembly"/>
    <property type="evidence" value="ECO:0007669"/>
    <property type="project" value="UniProtKB-ARBA"/>
</dbReference>
<evidence type="ECO:0000259" key="16">
    <source>
        <dbReference type="Pfam" id="PF03028"/>
    </source>
</evidence>
<dbReference type="Pfam" id="PF12775">
    <property type="entry name" value="AAA_7"/>
    <property type="match status" value="1"/>
</dbReference>
<dbReference type="FunFam" id="1.20.920.30:FF:000005">
    <property type="entry name" value="Dynein, axonemal, heavy chain 2"/>
    <property type="match status" value="1"/>
</dbReference>
<dbReference type="FunFam" id="3.40.50.300:FF:000063">
    <property type="entry name" value="dynein heavy chain 6, axonemal"/>
    <property type="match status" value="1"/>
</dbReference>
<dbReference type="Gene3D" id="1.20.58.1120">
    <property type="match status" value="1"/>
</dbReference>
<evidence type="ECO:0000259" key="23">
    <source>
        <dbReference type="Pfam" id="PF18198"/>
    </source>
</evidence>
<dbReference type="FunFam" id="3.20.180.20:FF:000001">
    <property type="entry name" value="Dynein axonemal heavy chain 5"/>
    <property type="match status" value="1"/>
</dbReference>
<protein>
    <submittedName>
        <fullName evidence="26">Uncharacterized protein</fullName>
    </submittedName>
</protein>
<evidence type="ECO:0000313" key="26">
    <source>
        <dbReference type="EMBL" id="KAA0157020.1"/>
    </source>
</evidence>
<dbReference type="InterPro" id="IPR041466">
    <property type="entry name" value="Dynein_AAA5_ext"/>
</dbReference>
<feature type="domain" description="Dynein heavy chain C-terminal" evidence="24">
    <location>
        <begin position="4050"/>
        <end position="4362"/>
    </location>
</feature>
<dbReference type="InterPro" id="IPR004273">
    <property type="entry name" value="Dynein_heavy_D6_P-loop"/>
</dbReference>
<dbReference type="OMA" id="HNVAKMV"/>
<dbReference type="GO" id="GO:0051959">
    <property type="term" value="F:dynein light intermediate chain binding"/>
    <property type="evidence" value="ECO:0007669"/>
    <property type="project" value="InterPro"/>
</dbReference>
<dbReference type="FunFam" id="3.40.50.300:FF:000353">
    <property type="entry name" value="Dynein axonemal heavy chain 1"/>
    <property type="match status" value="1"/>
</dbReference>
<dbReference type="InterPro" id="IPR024317">
    <property type="entry name" value="Dynein_heavy_chain_D4_dom"/>
</dbReference>
<dbReference type="SUPFAM" id="SSF52540">
    <property type="entry name" value="P-loop containing nucleoside triphosphate hydrolases"/>
    <property type="match status" value="4"/>
</dbReference>
<dbReference type="InterPro" id="IPR026983">
    <property type="entry name" value="DHC"/>
</dbReference>
<evidence type="ECO:0000259" key="20">
    <source>
        <dbReference type="Pfam" id="PF12780"/>
    </source>
</evidence>
<dbReference type="InterPro" id="IPR013602">
    <property type="entry name" value="Dynein_heavy_linker"/>
</dbReference>
<dbReference type="Gene3D" id="1.20.1270.280">
    <property type="match status" value="1"/>
</dbReference>
<proteinExistence type="inferred from homology"/>
<evidence type="ECO:0000313" key="27">
    <source>
        <dbReference type="Proteomes" id="UP000323011"/>
    </source>
</evidence>
<dbReference type="Gene3D" id="1.20.920.20">
    <property type="match status" value="1"/>
</dbReference>
<dbReference type="Gene3D" id="1.20.140.100">
    <property type="entry name" value="Dynein heavy chain, N-terminal domain 2"/>
    <property type="match status" value="1"/>
</dbReference>
<dbReference type="Gene3D" id="1.10.472.130">
    <property type="match status" value="1"/>
</dbReference>
<keyword evidence="4" id="KW-0493">Microtubule</keyword>
<evidence type="ECO:0000259" key="24">
    <source>
        <dbReference type="Pfam" id="PF18199"/>
    </source>
</evidence>
<evidence type="ECO:0000256" key="15">
    <source>
        <dbReference type="SAM" id="MobiDB-lite"/>
    </source>
</evidence>
<dbReference type="FunFam" id="1.20.140.100:FF:000001">
    <property type="entry name" value="dynein heavy chain 17, axonemal"/>
    <property type="match status" value="1"/>
</dbReference>
<comment type="subcellular location">
    <subcellularLocation>
        <location evidence="1">Cytoplasm</location>
        <location evidence="1">Cytoskeleton</location>
        <location evidence="1">Cilium axoneme</location>
    </subcellularLocation>
</comment>
<evidence type="ECO:0000259" key="18">
    <source>
        <dbReference type="Pfam" id="PF12774"/>
    </source>
</evidence>
<dbReference type="GO" id="GO:0005524">
    <property type="term" value="F:ATP binding"/>
    <property type="evidence" value="ECO:0007669"/>
    <property type="project" value="UniProtKB-KW"/>
</dbReference>
<dbReference type="FunFam" id="1.10.8.710:FF:000004">
    <property type="entry name" value="Dynein axonemal heavy chain 6"/>
    <property type="match status" value="1"/>
</dbReference>
<evidence type="ECO:0000259" key="25">
    <source>
        <dbReference type="Pfam" id="PF22597"/>
    </source>
</evidence>
<feature type="domain" description="Dynein heavy chain AAA lid" evidence="23">
    <location>
        <begin position="3903"/>
        <end position="4044"/>
    </location>
</feature>
<name>A0A5A8CXU9_CAFRO</name>
<dbReference type="Pfam" id="PF12774">
    <property type="entry name" value="AAA_6"/>
    <property type="match status" value="1"/>
</dbReference>
<evidence type="ECO:0000256" key="14">
    <source>
        <dbReference type="SAM" id="Coils"/>
    </source>
</evidence>
<dbReference type="Gene3D" id="3.40.50.300">
    <property type="entry name" value="P-loop containing nucleotide triphosphate hydrolases"/>
    <property type="match status" value="5"/>
</dbReference>
<feature type="domain" description="Dynein heavy chain hydrolytic ATP-binding dynein motor region" evidence="18">
    <location>
        <begin position="1639"/>
        <end position="1965"/>
    </location>
</feature>
<dbReference type="Gene3D" id="6.10.140.1060">
    <property type="match status" value="1"/>
</dbReference>
<dbReference type="FunFam" id="1.10.8.720:FF:000001">
    <property type="entry name" value="dynein heavy chain 7, axonemal"/>
    <property type="match status" value="1"/>
</dbReference>
<feature type="domain" description="Dynein heavy chain coiled coil stalk" evidence="19">
    <location>
        <begin position="2907"/>
        <end position="3254"/>
    </location>
</feature>
<keyword evidence="10" id="KW-0969">Cilium</keyword>
<dbReference type="Gene3D" id="1.10.287.2620">
    <property type="match status" value="1"/>
</dbReference>
<reference evidence="26 27" key="1">
    <citation type="submission" date="2019-07" db="EMBL/GenBank/DDBJ databases">
        <title>Genomes of Cafeteria roenbergensis.</title>
        <authorList>
            <person name="Fischer M.G."/>
            <person name="Hackl T."/>
            <person name="Roman M."/>
        </authorList>
    </citation>
    <scope>NUCLEOTIDE SEQUENCE [LARGE SCALE GENOMIC DNA]</scope>
    <source>
        <strain evidence="26 27">BVI</strain>
    </source>
</reference>
<evidence type="ECO:0000256" key="7">
    <source>
        <dbReference type="ARBA" id="ARBA00022840"/>
    </source>
</evidence>
<dbReference type="InterPro" id="IPR042222">
    <property type="entry name" value="Dynein_2_N"/>
</dbReference>
<evidence type="ECO:0000259" key="21">
    <source>
        <dbReference type="Pfam" id="PF12781"/>
    </source>
</evidence>
<dbReference type="Pfam" id="PF22597">
    <property type="entry name" value="DYN_lid"/>
    <property type="match status" value="1"/>
</dbReference>
<dbReference type="Pfam" id="PF03028">
    <property type="entry name" value="Dynein_heavy"/>
    <property type="match status" value="1"/>
</dbReference>
<dbReference type="Gene3D" id="1.10.8.1220">
    <property type="match status" value="1"/>
</dbReference>
<dbReference type="Pfam" id="PF12781">
    <property type="entry name" value="AAA_9"/>
    <property type="match status" value="1"/>
</dbReference>
<evidence type="ECO:0000256" key="4">
    <source>
        <dbReference type="ARBA" id="ARBA00022701"/>
    </source>
</evidence>
<dbReference type="Pfam" id="PF18199">
    <property type="entry name" value="Dynein_C"/>
    <property type="match status" value="1"/>
</dbReference>
<evidence type="ECO:0000256" key="10">
    <source>
        <dbReference type="ARBA" id="ARBA00023069"/>
    </source>
</evidence>
<sequence>MSGRQSSKLASAFGTGRRAGAGAAVAPRERGIYSDVDSSEPANAGPSSVVPSSWGAAEAAARGAAVDLDAATMVPRRPAAGTFKPSSSASRYTRGREAVPDARSSRADEPRVFAPRERRAGKTPRRIQVERRRRQFKSQSLDELLVAQGVDYSRAAPDGAGEGEASLLPLEAFDDTSFEIHEPADWMALADEDGTTVEGPGVPGRGLFRHDDGSGTWTPCRAVAWDAAEHLFTVVWGDTASADSKNASLLPELAGMEASDAPASPAGRSGRFAASRSGAGAAPAAGAGAGAGAGEDSKDDEIVGRPGVAASTTAAAVLKSHAGTRALLPRVEICFHAEDPSDFAARVGEAHRLRRQAEALMHYQLVVDCMPTEGVPGLNSEQVSRVLSSVHASRAVRESGLDATDLLREASLDNQRTMNKLLLDSHIRDARGRGLLSLIKIPADHPAISGSGMRPAAPASGVVPVPAHDITETFAHFSFHSHLTRVEVIDFLALTQSECVERVLRPAEAGSAFLLTAPQTRSLRLAEFEHAHGNATAAFATVLRDVWAPAVRGHARHCLGGVGRGAYNLREGNQEMYRSSKLRLLLNRINFVMADSLRTAVQTVVSDWVRFVSRAAAGVVTVRSTADVQVDYSDCLGTDPTREALPPLFVIDVAVEEVEATEEEKAALAAAAAAAAASAAGEGDGEGEEASEDGGEDEESKSRDGAAADAAAQAPATRRVFRFSTSLDALLAAPATLLERGLAALEGVVQVERQVMDRLIWAHEPKIPVPTKAEQWVRDACESISESLASRREPLERLLATLDTYLPLLNLDVDALIASLHKKHSEDFQLRDLRALVEQHLRDADAVFAAVPSHVDCGVAQVKMEDVRALLVEKHRTIARRILSEIVAAHAQEVSAGVVTEFRRTEKALGAEPSDIEELADLKALVDEVPNKVKEQRTRMTANEESYAVLERHHHILEKSAFDTRWSAWAGPKRIADKLRETHATMERCQAEFLSEMEREQSSFEEDLNTVHSEVLSLQQMHDMDKMPATVALVRRLKTQIASYKEKASVFNMREGLFGREETEYSRMAEIQKAFEPYCTLWETLAEWRESQAEWMTCPFTSLDSEEVERVHSRCYKNMAKSIKTFERLGAAECLDIAAAERQAVDDFRPVLPVVQGLRNQGMRPRHWAELRDTAGVDVPDEPGEDFTLTRVLDLGLVEHKDTIGKIGERAGKEYQIEMALAKMKSAWKSVQLVADPYRETGTSILTGATIEEVLALLDEHVNMTSAMAFSSFKKHFTEEIDEWTATLNMAGEVIDEWIKVQRSWLYLQPIFDSPDIQKQLPKEYKRFATVDKNWRSTMEELSPERSADNPERLKAIAFLPREKLLERWRESNTFLDLVQKRLSQYLETKRAAFARFYFLSDAELLDILSSTKDPRAVQDHLKKCFEGLYHVGFNDNTEIVKMVSEQGEEVACKGRVDPKGKNVEHWMTELEAMMCKSVKHAMFKSVIEYPTIKRTEWIGRHAAMCVLNGSQMHWTREIEEGIRVSGAEGVKVCLERQLAQLQDMVKLVRGELPSSMRTTCGALTVMDVHARDVVRKMVDAKVSTLNDFMWISQMRYYWHPAGEMPGAEHSPDEPYAFAPGGEDGGDMWVMMVSSHRPYAYEYLGNSFRLVITPLTDKCYMTLMGALQLQLGGAPAGPAGTGKTETTKDLAKALAKQCVVFNCSDGLDYLAMGKFFKGLAACGAWACFDEFNRIDVEVLSVVAQQLMTLQAAAQAGQTEVDFMDSRITLNAQFAPFITMNPGYAGRTELPDNLKALFRPVAMMVPDYALIGEIMLFSFGFGKALDCARKMVATFTLCSEQLSSQDHYDYGMRAVKTVITAAGNLKRKEPDADEAVLLYRALLDVNLPKFLAHDLPLFNGIMSDLFPGIDRPEIDYGDLLKAITVCAERLNLQPAPIFLTKCIQLYETVVVRHGLMVVGPTGGGKSCIIRVLQDALTLMAEHGKKSFPKIERVKSYIMNPKSITMGQLYGEFDANTHEWQDGILAGMVRMCADSPTPDLKWIIFDGPVDAIWIENMNTVLDDNKKLCLVSGEIIKLSAPMEIIFEVEDLAVASPATVSRCGMVYTEPRSLGVDVLLHSWLESLPPSIGAAMRATLQHHFDLYVPGTLYFLRRYLAEPVPTVDNQLVRSMFNILDTFFEPFVEREDRDPPTAERVAALASDLPALFMFSMVWSVCASVNEEGRKRVDAFLRTEMSSLGFSQPFPDAGYVYDYCWSAPLGADEGAARSWTPWMETVEPYEYPAKAEFAELIIPTKDSVRYKFLARRLILNHSYVLMSGPTGTGKTVNIQQMLSSEMPEKWTPISLTFSAQTSANQTQDLIDGKMDKRQRGKFGPPVGTYFVLFVDDLNMPQREKYFAQPPIELLRQWCDYSGWYDRKERTFRQIVDTVLIAAMGPPGGGRNPTTPRMIRHFNVINYTPMDDESMKLIFGTIMANFLDSKGFPEPVRALVDAAVASSVTLYNTVLSELLPTPTKPHYTFNLRDLGKVFQGMLMMSEKRVLDGPAFARMWAHECRRVFKDRLVNAEDGDWFDSNLRRGMETEFKLGWEDTMPADRLIAGDYMVPGADPRVYEEVVNMSALQPTIEEYLAEHNADSKSPMKLVLFLDAIEHVSRIARVLRQPLGHALLLGVGGSGRQSLTRLAAFIADYKVQTVEITKGYGKAEWRERLKEVIKRAGIQEEPTVFLFNDTQIVFEGMVEDINGILNAGDVPNLYEPEDFEEIYSATRRECIAKRRPATPLNMFAQYLQRVQRNIHVVFCMSPMGDAFRDRLRMFPALVNCCTIDWFSEWPDEALQSVAMSMLSEQDLALGDCVDGVVEMFKQVHQGVDKASGDYFDTLRRYNYVTPTSYLELLNTFASVITAKRDEVGTLKSRLQKGLDAMADATAEVTSLQAKLKVMLPNLEKSQVAADELIVQIDKDKEDAAATKSEVEAEEASASKMAAECEAIKSDAQADLDKALPALDDAVRVLSKLKKADIDELKSIRTPGRGVVITMQAACLLFGVPPKLVKEDTGTGARKTVKDYFEPAKLQLLSKANGFIEDMRNYDKDGIGDDMIKQLEPFVNDTENFSPEAVERSNKAASGVCKWVHAMYLYATIAKEVEPKRQKLAAAQRDYDGAQERLKAALDRLHAVEAKLADLTARFDAAEAKKQALQKEVETAQGRLERAHKLIDGLAGEKDRWTKTVARLAVDYENLVGDALVSASSIAYLGAFTSDFRSSLVAGWGEQLKTLGVPHSPGCTVRSTLLDPVQLQQWVIAGLPADTHSIENAIIMDKARRWPLLIDPQGQANRYIKTMGRDKSLARNDMDVLRMTDKKFLQNLESGVRFGKWVLVENVGESLDAALEPILLQSTFKLNGADMITLGDAVIPYNSDFRFFLTSKLPNPHYPPEVAVKVSLLNFTITPKGLEDQMLGVFIVNELPELEERKKTLTTENARMQKELHDIEATILHKLSNVEGNILDDIKLIDTLQQSKVTSDEIKTQVAAAAETEKEIDSTREEYRPVAFRASVLYFALADLTNIDPMYQYSLPWFRNLFVRGVQNSEPAEDDVPKRIANLNDYFTKLIYRNVCRSLFESHKMLFSFLLTQRVMDGYGKIDPDEWRFLISGIGPSKVDAPKPAGADWMTDRCWEEITSIATLPALSGIDKSVATDLEGWRAVFDSSDAHRCPLPGEWDARLNGLQKMCLLRALRPDKITLAVLDFIEAEMGKEYTDPPPFDLPACFEDSEVDTPLIFVLSTGSDPTKAFYQFAETVGMRSKLEGISLGQGQGAIASRLIEKAQVNGEWVLLQNCHLASSWMGELETICEAIDRDKVSPDFRLWLTSMPSKLFPVSVLQNGVKMTREPPKGLKANLRNFFHGLSDDDLQLTSKPDVFRKLLFGLAFFHANVQERRKFGPLGWNVPYEFNSSDLDISRRQLEMFLDEYAHVPYKVLNFLVAYINYGGRVTDDKDLRTIDVILRDYFTPDVLKDGYGLSASGHYHTIDADEDNPQPSYMTYIDTLPFNADPEVFGMHANANITCDQNDTYDMFDTLLGMQPRSASGAGKSREDIIDETAASIQARLPREFDIEAISMTYPVRYEESMNTVLVQECIRYNGLLAVMHRTLPDIQKALKGLVVMSAELDGMGSAMVAQKVPDMWEAKAYPSLKPLNSWVAELLERLQFIQGWVEDGIPPCFWISGFYFPQAFLTGTRQNYARKHKLPIDTLEFNFNVLEGRHEDLTERPEDGCYIRGLFLEGARWNPEKRCLDDSIPKQLFTEVPPMHFLPIPDRVTPVKDIYRCPVYKVLSRRGTLSTTGHSTNFVLWVELPSDRGHTINNLGLADSDTWIKAGVAAFCSLRF</sequence>
<comment type="caution">
    <text evidence="26">The sequence shown here is derived from an EMBL/GenBank/DDBJ whole genome shotgun (WGS) entry which is preliminary data.</text>
</comment>
<dbReference type="InterPro" id="IPR035699">
    <property type="entry name" value="AAA_6"/>
</dbReference>
<feature type="domain" description="Dynein heavy chain linker" evidence="17">
    <location>
        <begin position="1069"/>
        <end position="1484"/>
    </location>
</feature>
<dbReference type="Pfam" id="PF12777">
    <property type="entry name" value="MT"/>
    <property type="match status" value="1"/>
</dbReference>
<dbReference type="InterPro" id="IPR054354">
    <property type="entry name" value="DYNC2H1-like_lid"/>
</dbReference>
<keyword evidence="8" id="KW-0243">Dynein</keyword>
<dbReference type="FunFam" id="3.40.50.300:FF:000362">
    <property type="entry name" value="Dynein, axonemal, heavy chain 6"/>
    <property type="match status" value="1"/>
</dbReference>
<feature type="region of interest" description="Disordered" evidence="15">
    <location>
        <begin position="75"/>
        <end position="134"/>
    </location>
</feature>
<keyword evidence="6" id="KW-0547">Nucleotide-binding</keyword>
<keyword evidence="27" id="KW-1185">Reference proteome</keyword>
<dbReference type="InterPro" id="IPR042219">
    <property type="entry name" value="AAA_lid_11_sf"/>
</dbReference>
<dbReference type="InterPro" id="IPR024743">
    <property type="entry name" value="Dynein_HC_stalk"/>
</dbReference>
<evidence type="ECO:0000256" key="2">
    <source>
        <dbReference type="ARBA" id="ARBA00008887"/>
    </source>
</evidence>
<dbReference type="FunFam" id="1.20.920.20:FF:000001">
    <property type="entry name" value="dynein heavy chain 2, axonemal"/>
    <property type="match status" value="1"/>
</dbReference>
<dbReference type="Pfam" id="PF18198">
    <property type="entry name" value="AAA_lid_11"/>
    <property type="match status" value="1"/>
</dbReference>
<dbReference type="Pfam" id="PF17852">
    <property type="entry name" value="Dynein_AAA_lid"/>
    <property type="match status" value="1"/>
</dbReference>
<evidence type="ECO:0000256" key="8">
    <source>
        <dbReference type="ARBA" id="ARBA00023017"/>
    </source>
</evidence>
<dbReference type="GO" id="GO:0036156">
    <property type="term" value="C:inner dynein arm"/>
    <property type="evidence" value="ECO:0007669"/>
    <property type="project" value="UniProtKB-ARBA"/>
</dbReference>
<keyword evidence="13" id="KW-0966">Cell projection</keyword>
<dbReference type="FunFam" id="3.40.50.300:FF:002141">
    <property type="entry name" value="Dynein heavy chain"/>
    <property type="match status" value="1"/>
</dbReference>
<feature type="coiled-coil region" evidence="14">
    <location>
        <begin position="3141"/>
        <end position="3203"/>
    </location>
</feature>
<evidence type="ECO:0000256" key="13">
    <source>
        <dbReference type="ARBA" id="ARBA00023273"/>
    </source>
</evidence>
<dbReference type="Gene3D" id="3.20.180.20">
    <property type="entry name" value="Dynein heavy chain, N-terminal domain 2"/>
    <property type="match status" value="1"/>
</dbReference>
<dbReference type="Gene3D" id="1.10.8.710">
    <property type="match status" value="1"/>
</dbReference>
<evidence type="ECO:0000256" key="5">
    <source>
        <dbReference type="ARBA" id="ARBA00022737"/>
    </source>
</evidence>
<feature type="domain" description="Dynein heavy chain AAA module D4" evidence="20">
    <location>
        <begin position="2634"/>
        <end position="2892"/>
    </location>
</feature>
<dbReference type="EMBL" id="VLTN01000002">
    <property type="protein sequence ID" value="KAA0157020.1"/>
    <property type="molecule type" value="Genomic_DNA"/>
</dbReference>
<feature type="compositionally biased region" description="Basic residues" evidence="15">
    <location>
        <begin position="121"/>
        <end position="134"/>
    </location>
</feature>
<dbReference type="InterPro" id="IPR042228">
    <property type="entry name" value="Dynein_linker_3"/>
</dbReference>
<keyword evidence="11" id="KW-0505">Motor protein</keyword>
<dbReference type="GO" id="GO:0008569">
    <property type="term" value="F:minus-end-directed microtubule motor activity"/>
    <property type="evidence" value="ECO:0007669"/>
    <property type="project" value="InterPro"/>
</dbReference>
<dbReference type="SUPFAM" id="SSF57997">
    <property type="entry name" value="Tropomyosin"/>
    <property type="match status" value="1"/>
</dbReference>
<feature type="domain" description="Dynein 2 heavy chain 1 cytoplasmic ATPase lid" evidence="25">
    <location>
        <begin position="2482"/>
        <end position="2562"/>
    </location>
</feature>
<keyword evidence="7" id="KW-0067">ATP-binding</keyword>
<feature type="compositionally biased region" description="Low complexity" evidence="15">
    <location>
        <begin position="10"/>
        <end position="26"/>
    </location>
</feature>
<feature type="compositionally biased region" description="Low complexity" evidence="15">
    <location>
        <begin position="263"/>
        <end position="286"/>
    </location>
</feature>
<feature type="domain" description="Dynein heavy chain AAA 5 extension" evidence="22">
    <location>
        <begin position="2134"/>
        <end position="2271"/>
    </location>
</feature>
<evidence type="ECO:0000256" key="12">
    <source>
        <dbReference type="ARBA" id="ARBA00023212"/>
    </source>
</evidence>
<dbReference type="PANTHER" id="PTHR46961:SF5">
    <property type="entry name" value="DYNEIN AXONEMAL HEAVY CHAIN 1"/>
    <property type="match status" value="1"/>
</dbReference>
<dbReference type="InterPro" id="IPR041228">
    <property type="entry name" value="Dynein_C"/>
</dbReference>
<dbReference type="Pfam" id="PF12780">
    <property type="entry name" value="AAA_8"/>
    <property type="match status" value="1"/>
</dbReference>
<dbReference type="GO" id="GO:0045505">
    <property type="term" value="F:dynein intermediate chain binding"/>
    <property type="evidence" value="ECO:0007669"/>
    <property type="project" value="InterPro"/>
</dbReference>
<dbReference type="Gene3D" id="3.10.490.20">
    <property type="match status" value="1"/>
</dbReference>